<evidence type="ECO:0000259" key="7">
    <source>
        <dbReference type="PROSITE" id="PS50118"/>
    </source>
</evidence>
<evidence type="ECO:0000256" key="4">
    <source>
        <dbReference type="ARBA" id="ARBA00023242"/>
    </source>
</evidence>
<dbReference type="InterPro" id="IPR050140">
    <property type="entry name" value="SRY-related_HMG-box_TF-like"/>
</dbReference>
<feature type="region of interest" description="Disordered" evidence="6">
    <location>
        <begin position="238"/>
        <end position="257"/>
    </location>
</feature>
<dbReference type="PROSITE" id="PS50118">
    <property type="entry name" value="HMG_BOX_2"/>
    <property type="match status" value="1"/>
</dbReference>
<dbReference type="AlphaFoldDB" id="A0A6J2Y2F9"/>
<feature type="compositionally biased region" description="Low complexity" evidence="6">
    <location>
        <begin position="281"/>
        <end position="296"/>
    </location>
</feature>
<evidence type="ECO:0000313" key="8">
    <source>
        <dbReference type="Proteomes" id="UP000504635"/>
    </source>
</evidence>
<keyword evidence="4 5" id="KW-0539">Nucleus</keyword>
<dbReference type="Gene3D" id="1.10.30.10">
    <property type="entry name" value="High mobility group box domain"/>
    <property type="match status" value="1"/>
</dbReference>
<accession>A0A6J2Y2F9</accession>
<dbReference type="CDD" id="cd22032">
    <property type="entry name" value="HMG-box_SoxF"/>
    <property type="match status" value="1"/>
</dbReference>
<keyword evidence="8" id="KW-1185">Reference proteome</keyword>
<gene>
    <name evidence="9" type="primary">LOC115882971</name>
</gene>
<protein>
    <submittedName>
        <fullName evidence="9">Transcription factor SOX-30</fullName>
    </submittedName>
</protein>
<dbReference type="InterPro" id="IPR009071">
    <property type="entry name" value="HMG_box_dom"/>
</dbReference>
<dbReference type="OrthoDB" id="1919336at2759"/>
<dbReference type="GO" id="GO:0005634">
    <property type="term" value="C:nucleus"/>
    <property type="evidence" value="ECO:0007669"/>
    <property type="project" value="UniProtKB-UniRule"/>
</dbReference>
<dbReference type="Pfam" id="PF00505">
    <property type="entry name" value="HMG_box"/>
    <property type="match status" value="1"/>
</dbReference>
<dbReference type="SUPFAM" id="SSF47095">
    <property type="entry name" value="HMG-box"/>
    <property type="match status" value="1"/>
</dbReference>
<feature type="compositionally biased region" description="Polar residues" evidence="6">
    <location>
        <begin position="238"/>
        <end position="253"/>
    </location>
</feature>
<organism evidence="8 9">
    <name type="scientific">Sitophilus oryzae</name>
    <name type="common">Rice weevil</name>
    <name type="synonym">Curculio oryzae</name>
    <dbReference type="NCBI Taxonomy" id="7048"/>
    <lineage>
        <taxon>Eukaryota</taxon>
        <taxon>Metazoa</taxon>
        <taxon>Ecdysozoa</taxon>
        <taxon>Arthropoda</taxon>
        <taxon>Hexapoda</taxon>
        <taxon>Insecta</taxon>
        <taxon>Pterygota</taxon>
        <taxon>Neoptera</taxon>
        <taxon>Endopterygota</taxon>
        <taxon>Coleoptera</taxon>
        <taxon>Polyphaga</taxon>
        <taxon>Cucujiformia</taxon>
        <taxon>Curculionidae</taxon>
        <taxon>Dryophthorinae</taxon>
        <taxon>Sitophilus</taxon>
    </lineage>
</organism>
<evidence type="ECO:0000256" key="1">
    <source>
        <dbReference type="ARBA" id="ARBA00023015"/>
    </source>
</evidence>
<dbReference type="Proteomes" id="UP000504635">
    <property type="component" value="Unplaced"/>
</dbReference>
<evidence type="ECO:0000256" key="5">
    <source>
        <dbReference type="PROSITE-ProRule" id="PRU00267"/>
    </source>
</evidence>
<dbReference type="GO" id="GO:0001228">
    <property type="term" value="F:DNA-binding transcription activator activity, RNA polymerase II-specific"/>
    <property type="evidence" value="ECO:0007669"/>
    <property type="project" value="TreeGrafter"/>
</dbReference>
<sequence length="622" mass="69550">MMASDEDCNNYASYSLMEDHPCTPSPSGQSNPYSSCLSPSNSPSPLLTSQYQLGRYSQDYTSGDPQDMIPTTQVLPQVLPKTDMWASSMEAYNDYRGYDNRFDYARQPNYADAMPVYAARAGFGQKLGGPNQSQKATKEARIRRPMNAFMVWAKVERKKLADENPDLHNADLSKMLGKKWRSLTPQDRRPFVEEAERLRVIHMTEHPNYKYRPRKSQKSYQGYVPNAGLSPTVTSYSTPLEFSSPSGSATGDYSQDKRYSPDTFNKFNYSYAVYQNYSQKSPYTTQTPDTSPTQSPEPKRGTNSPQDRGLSKEDSEKNSTLPTPELSPLDQQQQVQQQEDNRVNNLQHMGSPAGYTTPKIQSYRPLNYTNTQPITSVPMANGMYVMCSSKSSVEQGHVVTGTFYPPVATSQDQQLLGVGQQGAMNAIVTNSVGPGGSGLHYYPSSNVGYYSPHAHKDYQGYEQDQQCKDGFIAYQHMKNLNNVENKTSEEYYQEYSHPDQNLVQNYMPSGERSDADSEVDSQEFEKYLKYEAAEKYMTGSSGVDSNHNYHRTEQTSASLGTSGLVNYAYQAQHTSVILPTAPAVEALRPEAYDLPPAGVVGPRTEDDFSEILAGVRKTCFST</sequence>
<feature type="domain" description="HMG box" evidence="7">
    <location>
        <begin position="142"/>
        <end position="210"/>
    </location>
</feature>
<dbReference type="PANTHER" id="PTHR10270:SF317">
    <property type="entry name" value="TRANSCRIPTION FACTOR SOX-15-RELATED"/>
    <property type="match status" value="1"/>
</dbReference>
<feature type="compositionally biased region" description="Polar residues" evidence="6">
    <location>
        <begin position="58"/>
        <end position="69"/>
    </location>
</feature>
<dbReference type="CTD" id="6665"/>
<dbReference type="FunFam" id="1.10.30.10:FF:000008">
    <property type="entry name" value="transcription factor SOX-7"/>
    <property type="match status" value="1"/>
</dbReference>
<dbReference type="InParanoid" id="A0A6J2Y2F9"/>
<feature type="compositionally biased region" description="Low complexity" evidence="6">
    <location>
        <begin position="30"/>
        <end position="49"/>
    </location>
</feature>
<evidence type="ECO:0000313" key="9">
    <source>
        <dbReference type="RefSeq" id="XP_030757099.1"/>
    </source>
</evidence>
<dbReference type="RefSeq" id="XP_030757099.1">
    <property type="nucleotide sequence ID" value="XM_030901239.1"/>
</dbReference>
<dbReference type="FunCoup" id="A0A6J2Y2F9">
    <property type="interactions" value="24"/>
</dbReference>
<dbReference type="GeneID" id="115882971"/>
<dbReference type="InterPro" id="IPR036910">
    <property type="entry name" value="HMG_box_dom_sf"/>
</dbReference>
<dbReference type="GO" id="GO:0000978">
    <property type="term" value="F:RNA polymerase II cis-regulatory region sequence-specific DNA binding"/>
    <property type="evidence" value="ECO:0007669"/>
    <property type="project" value="TreeGrafter"/>
</dbReference>
<keyword evidence="1" id="KW-0805">Transcription regulation</keyword>
<keyword evidence="2 5" id="KW-0238">DNA-binding</keyword>
<dbReference type="PANTHER" id="PTHR10270">
    <property type="entry name" value="SOX TRANSCRIPTION FACTOR"/>
    <property type="match status" value="1"/>
</dbReference>
<evidence type="ECO:0000256" key="3">
    <source>
        <dbReference type="ARBA" id="ARBA00023163"/>
    </source>
</evidence>
<evidence type="ECO:0000256" key="2">
    <source>
        <dbReference type="ARBA" id="ARBA00023125"/>
    </source>
</evidence>
<feature type="region of interest" description="Disordered" evidence="6">
    <location>
        <begin position="15"/>
        <end position="69"/>
    </location>
</feature>
<keyword evidence="3" id="KW-0804">Transcription</keyword>
<feature type="region of interest" description="Disordered" evidence="6">
    <location>
        <begin position="281"/>
        <end position="339"/>
    </location>
</feature>
<dbReference type="KEGG" id="soy:115882971"/>
<proteinExistence type="predicted"/>
<dbReference type="SMART" id="SM00398">
    <property type="entry name" value="HMG"/>
    <property type="match status" value="1"/>
</dbReference>
<evidence type="ECO:0000256" key="6">
    <source>
        <dbReference type="SAM" id="MobiDB-lite"/>
    </source>
</evidence>
<feature type="DNA-binding region" description="HMG box" evidence="5">
    <location>
        <begin position="142"/>
        <end position="210"/>
    </location>
</feature>
<reference evidence="9" key="1">
    <citation type="submission" date="2025-08" db="UniProtKB">
        <authorList>
            <consortium name="RefSeq"/>
        </authorList>
    </citation>
    <scope>IDENTIFICATION</scope>
    <source>
        <tissue evidence="9">Gonads</tissue>
    </source>
</reference>
<dbReference type="GO" id="GO:0030154">
    <property type="term" value="P:cell differentiation"/>
    <property type="evidence" value="ECO:0007669"/>
    <property type="project" value="TreeGrafter"/>
</dbReference>
<name>A0A6J2Y2F9_SITOR</name>